<evidence type="ECO:0000313" key="3">
    <source>
        <dbReference type="Proteomes" id="UP000501266"/>
    </source>
</evidence>
<gene>
    <name evidence="2" type="primary">253</name>
    <name evidence="2" type="ORF">SEA_WAKANDA_253</name>
</gene>
<accession>A0A6G8R213</accession>
<dbReference type="GeneID" id="77928089"/>
<reference evidence="2 3" key="1">
    <citation type="submission" date="2020-02" db="EMBL/GenBank/DDBJ databases">
        <authorList>
            <person name="Bullock J.N."/>
            <person name="Barnes M.L."/>
            <person name="Kankolongo K.M."/>
            <person name="Dejene B.A."/>
            <person name="Lindsay P.E."/>
            <person name="Bhuiyan S."/>
            <person name="Nayek S."/>
            <person name="Hughes L.E."/>
            <person name="Garlena R.A."/>
            <person name="Russell D.A."/>
            <person name="Pope W.H."/>
            <person name="Jacobs-Sera D."/>
            <person name="Hatfull G.F."/>
        </authorList>
    </citation>
    <scope>NUCLEOTIDE SEQUENCE [LARGE SCALE GENOMIC DNA]</scope>
</reference>
<evidence type="ECO:0000313" key="2">
    <source>
        <dbReference type="EMBL" id="QIN94213.1"/>
    </source>
</evidence>
<dbReference type="Proteomes" id="UP000501266">
    <property type="component" value="Segment"/>
</dbReference>
<dbReference type="EMBL" id="MT024865">
    <property type="protein sequence ID" value="QIN94213.1"/>
    <property type="molecule type" value="Genomic_DNA"/>
</dbReference>
<proteinExistence type="predicted"/>
<keyword evidence="1" id="KW-0175">Coiled coil</keyword>
<organism evidence="2 3">
    <name type="scientific">Streptomyces phage Wakanda</name>
    <dbReference type="NCBI Taxonomy" id="2713267"/>
    <lineage>
        <taxon>Viruses</taxon>
        <taxon>Duplodnaviria</taxon>
        <taxon>Heunggongvirae</taxon>
        <taxon>Uroviricota</taxon>
        <taxon>Caudoviricetes</taxon>
        <taxon>Stanwilliamsviridae</taxon>
        <taxon>Loccivirinae</taxon>
        <taxon>Wakandavirus</taxon>
        <taxon>Wakandavirus wakanda</taxon>
    </lineage>
</organism>
<dbReference type="KEGG" id="vg:77928089"/>
<sequence length="135" mass="15706">MDKLTRRIALAELKELKAREAEYRQEVDDWYRTGDGRSPRWVTKTYEDGRTRQINMGGKGYSFPYCEHGSSRWTDYDNICGPCEDGYSVYQLAVWNAESKVAEYRKRAEWVAGAPSSLDRDKRSELIHWAISALD</sequence>
<dbReference type="RefSeq" id="YP_010652304.1">
    <property type="nucleotide sequence ID" value="NC_070785.1"/>
</dbReference>
<keyword evidence="3" id="KW-1185">Reference proteome</keyword>
<evidence type="ECO:0000256" key="1">
    <source>
        <dbReference type="SAM" id="Coils"/>
    </source>
</evidence>
<name>A0A6G8R213_9CAUD</name>
<protein>
    <submittedName>
        <fullName evidence="2">Uncharacterized protein</fullName>
    </submittedName>
</protein>
<feature type="coiled-coil region" evidence="1">
    <location>
        <begin position="6"/>
        <end position="33"/>
    </location>
</feature>